<proteinExistence type="predicted"/>
<organism evidence="1 2">
    <name type="scientific">Monilinia laxa</name>
    <name type="common">Brown rot fungus</name>
    <name type="synonym">Sclerotinia laxa</name>
    <dbReference type="NCBI Taxonomy" id="61186"/>
    <lineage>
        <taxon>Eukaryota</taxon>
        <taxon>Fungi</taxon>
        <taxon>Dikarya</taxon>
        <taxon>Ascomycota</taxon>
        <taxon>Pezizomycotina</taxon>
        <taxon>Leotiomycetes</taxon>
        <taxon>Helotiales</taxon>
        <taxon>Sclerotiniaceae</taxon>
        <taxon>Monilinia</taxon>
    </lineage>
</organism>
<dbReference type="AlphaFoldDB" id="A0A5N6KGD4"/>
<comment type="caution">
    <text evidence="1">The sequence shown here is derived from an EMBL/GenBank/DDBJ whole genome shotgun (WGS) entry which is preliminary data.</text>
</comment>
<evidence type="ECO:0000313" key="1">
    <source>
        <dbReference type="EMBL" id="KAB8302725.1"/>
    </source>
</evidence>
<keyword evidence="2" id="KW-1185">Reference proteome</keyword>
<name>A0A5N6KGD4_MONLA</name>
<evidence type="ECO:0000313" key="2">
    <source>
        <dbReference type="Proteomes" id="UP000326757"/>
    </source>
</evidence>
<sequence length="75" mass="8302">MKMSQKEKKIDSNKACFGKSHPLSSSDLISLIISYTDILCSYSAQISLICTLNAAKGAQFCVSVWCLPLEIRDRT</sequence>
<dbReference type="EMBL" id="VIGI01000003">
    <property type="protein sequence ID" value="KAB8302725.1"/>
    <property type="molecule type" value="Genomic_DNA"/>
</dbReference>
<reference evidence="1 2" key="1">
    <citation type="submission" date="2019-06" db="EMBL/GenBank/DDBJ databases">
        <title>Genome Sequence of the Brown Rot Fungal Pathogen Monilinia laxa.</title>
        <authorList>
            <person name="De Miccolis Angelini R.M."/>
            <person name="Landi L."/>
            <person name="Abate D."/>
            <person name="Pollastro S."/>
            <person name="Romanazzi G."/>
            <person name="Faretra F."/>
        </authorList>
    </citation>
    <scope>NUCLEOTIDE SEQUENCE [LARGE SCALE GENOMIC DNA]</scope>
    <source>
        <strain evidence="1 2">Mlax316</strain>
    </source>
</reference>
<protein>
    <submittedName>
        <fullName evidence="1">Uncharacterized protein</fullName>
    </submittedName>
</protein>
<dbReference type="Proteomes" id="UP000326757">
    <property type="component" value="Unassembled WGS sequence"/>
</dbReference>
<gene>
    <name evidence="1" type="ORF">EYC80_006079</name>
</gene>
<accession>A0A5N6KGD4</accession>